<dbReference type="EMBL" id="CP044331">
    <property type="protein sequence ID" value="QGM97562.1"/>
    <property type="molecule type" value="Genomic_DNA"/>
</dbReference>
<keyword evidence="2" id="KW-0732">Signal</keyword>
<feature type="chain" id="PRO_5025583926" evidence="2">
    <location>
        <begin position="22"/>
        <end position="93"/>
    </location>
</feature>
<proteinExistence type="predicted"/>
<evidence type="ECO:0000256" key="2">
    <source>
        <dbReference type="SAM" id="SignalP"/>
    </source>
</evidence>
<dbReference type="AlphaFoldDB" id="A0A6B8M613"/>
<accession>A0A6B8M613</accession>
<evidence type="ECO:0000313" key="4">
    <source>
        <dbReference type="Proteomes" id="UP000422569"/>
    </source>
</evidence>
<reference evidence="3 4" key="1">
    <citation type="submission" date="2019-09" db="EMBL/GenBank/DDBJ databases">
        <title>Isolation and complete genome sequencing of Methylocystis species.</title>
        <authorList>
            <person name="Rumah B.L."/>
            <person name="Stead C.E."/>
            <person name="Stevens B.C."/>
            <person name="Minton N.P."/>
            <person name="Grosse-Honebrink A."/>
            <person name="Zhang Y."/>
        </authorList>
    </citation>
    <scope>NUCLEOTIDE SEQUENCE [LARGE SCALE GENOMIC DNA]</scope>
    <source>
        <strain evidence="3 4">BRCS2</strain>
    </source>
</reference>
<evidence type="ECO:0000256" key="1">
    <source>
        <dbReference type="SAM" id="MobiDB-lite"/>
    </source>
</evidence>
<organism evidence="3 4">
    <name type="scientific">Methylocystis parvus</name>
    <dbReference type="NCBI Taxonomy" id="134"/>
    <lineage>
        <taxon>Bacteria</taxon>
        <taxon>Pseudomonadati</taxon>
        <taxon>Pseudomonadota</taxon>
        <taxon>Alphaproteobacteria</taxon>
        <taxon>Hyphomicrobiales</taxon>
        <taxon>Methylocystaceae</taxon>
        <taxon>Methylocystis</taxon>
    </lineage>
</organism>
<feature type="compositionally biased region" description="Polar residues" evidence="1">
    <location>
        <begin position="82"/>
        <end position="93"/>
    </location>
</feature>
<dbReference type="RefSeq" id="WP_016920399.1">
    <property type="nucleotide sequence ID" value="NZ_CP044331.1"/>
</dbReference>
<feature type="region of interest" description="Disordered" evidence="1">
    <location>
        <begin position="74"/>
        <end position="93"/>
    </location>
</feature>
<protein>
    <submittedName>
        <fullName evidence="3">Uncharacterized protein</fullName>
    </submittedName>
</protein>
<dbReference type="KEGG" id="mpar:F7D14_08875"/>
<keyword evidence="4" id="KW-1185">Reference proteome</keyword>
<dbReference type="Proteomes" id="UP000422569">
    <property type="component" value="Chromosome"/>
</dbReference>
<sequence>MLNRLKRLLVVILMTASPAYAASSSVTVNESGIVVAGAWGARKAHAPLDISRILPGFLGAWALRLEICGERPRSVSFPTRLPTDSSGSPPVAS</sequence>
<feature type="signal peptide" evidence="2">
    <location>
        <begin position="1"/>
        <end position="21"/>
    </location>
</feature>
<gene>
    <name evidence="3" type="ORF">F7D14_08875</name>
</gene>
<evidence type="ECO:0000313" key="3">
    <source>
        <dbReference type="EMBL" id="QGM97562.1"/>
    </source>
</evidence>
<name>A0A6B8M613_9HYPH</name>